<feature type="domain" description="Nucleoplasmin-like" evidence="1">
    <location>
        <begin position="3"/>
        <end position="51"/>
    </location>
</feature>
<organism evidence="2 3">
    <name type="scientific">Arabis nemorensis</name>
    <dbReference type="NCBI Taxonomy" id="586526"/>
    <lineage>
        <taxon>Eukaryota</taxon>
        <taxon>Viridiplantae</taxon>
        <taxon>Streptophyta</taxon>
        <taxon>Embryophyta</taxon>
        <taxon>Tracheophyta</taxon>
        <taxon>Spermatophyta</taxon>
        <taxon>Magnoliopsida</taxon>
        <taxon>eudicotyledons</taxon>
        <taxon>Gunneridae</taxon>
        <taxon>Pentapetalae</taxon>
        <taxon>rosids</taxon>
        <taxon>malvids</taxon>
        <taxon>Brassicales</taxon>
        <taxon>Brassicaceae</taxon>
        <taxon>Arabideae</taxon>
        <taxon>Arabis</taxon>
    </lineage>
</organism>
<proteinExistence type="predicted"/>
<gene>
    <name evidence="2" type="ORF">ANE_LOCUS27176</name>
</gene>
<comment type="caution">
    <text evidence="2">The sequence shown here is derived from an EMBL/GenBank/DDBJ whole genome shotgun (WGS) entry which is preliminary data.</text>
</comment>
<evidence type="ECO:0000259" key="1">
    <source>
        <dbReference type="Pfam" id="PF17800"/>
    </source>
</evidence>
<name>A0A565CT22_9BRAS</name>
<dbReference type="Pfam" id="PF17800">
    <property type="entry name" value="NPL"/>
    <property type="match status" value="1"/>
</dbReference>
<dbReference type="EMBL" id="CABITT030000008">
    <property type="protein sequence ID" value="VVB16732.1"/>
    <property type="molecule type" value="Genomic_DNA"/>
</dbReference>
<evidence type="ECO:0000313" key="3">
    <source>
        <dbReference type="Proteomes" id="UP000489600"/>
    </source>
</evidence>
<dbReference type="OrthoDB" id="2019803at2759"/>
<reference evidence="2" key="1">
    <citation type="submission" date="2019-07" db="EMBL/GenBank/DDBJ databases">
        <authorList>
            <person name="Dittberner H."/>
        </authorList>
    </citation>
    <scope>NUCLEOTIDE SEQUENCE [LARGE SCALE GENOMIC DNA]</scope>
</reference>
<dbReference type="AlphaFoldDB" id="A0A565CT22"/>
<dbReference type="InterPro" id="IPR041232">
    <property type="entry name" value="NPL"/>
</dbReference>
<protein>
    <recommendedName>
        <fullName evidence="1">Nucleoplasmin-like domain-containing protein</fullName>
    </recommendedName>
</protein>
<evidence type="ECO:0000313" key="2">
    <source>
        <dbReference type="EMBL" id="VVB16732.1"/>
    </source>
</evidence>
<keyword evidence="3" id="KW-1185">Reference proteome</keyword>
<dbReference type="Proteomes" id="UP000489600">
    <property type="component" value="Unassembled WGS sequence"/>
</dbReference>
<sequence length="62" mass="7159">MEFWGIEIKPGSPLKVEPEDGYMIHVSQVSLGESNEVKNETVHVYVKVSRPNFQHKKYTCTH</sequence>
<dbReference type="Gene3D" id="2.60.120.340">
    <property type="entry name" value="Nucleoplasmin core domain"/>
    <property type="match status" value="1"/>
</dbReference>
<accession>A0A565CT22</accession>